<accession>A0A545SYJ7</accession>
<keyword evidence="1" id="KW-0472">Membrane</keyword>
<organism evidence="2 3">
    <name type="scientific">Aliiroseovarius halocynthiae</name>
    <dbReference type="NCBI Taxonomy" id="985055"/>
    <lineage>
        <taxon>Bacteria</taxon>
        <taxon>Pseudomonadati</taxon>
        <taxon>Pseudomonadota</taxon>
        <taxon>Alphaproteobacteria</taxon>
        <taxon>Rhodobacterales</taxon>
        <taxon>Paracoccaceae</taxon>
        <taxon>Aliiroseovarius</taxon>
    </lineage>
</organism>
<dbReference type="InterPro" id="IPR018666">
    <property type="entry name" value="DUF2125"/>
</dbReference>
<evidence type="ECO:0000313" key="2">
    <source>
        <dbReference type="EMBL" id="TQV70033.1"/>
    </source>
</evidence>
<reference evidence="2 3" key="1">
    <citation type="submission" date="2019-06" db="EMBL/GenBank/DDBJ databases">
        <title>A novel species of marine bacteria.</title>
        <authorList>
            <person name="Wang Y."/>
        </authorList>
    </citation>
    <scope>NUCLEOTIDE SEQUENCE [LARGE SCALE GENOMIC DNA]</scope>
    <source>
        <strain evidence="2 3">MA1-10</strain>
    </source>
</reference>
<keyword evidence="1" id="KW-0812">Transmembrane</keyword>
<protein>
    <submittedName>
        <fullName evidence="2">DUF2125 domain-containing protein</fullName>
    </submittedName>
</protein>
<gene>
    <name evidence="2" type="ORF">FIL88_01280</name>
</gene>
<keyword evidence="3" id="KW-1185">Reference proteome</keyword>
<dbReference type="OrthoDB" id="7625707at2"/>
<evidence type="ECO:0000256" key="1">
    <source>
        <dbReference type="SAM" id="Phobius"/>
    </source>
</evidence>
<proteinExistence type="predicted"/>
<dbReference type="Pfam" id="PF09898">
    <property type="entry name" value="DUF2125"/>
    <property type="match status" value="1"/>
</dbReference>
<dbReference type="Proteomes" id="UP000315816">
    <property type="component" value="Unassembled WGS sequence"/>
</dbReference>
<dbReference type="EMBL" id="VICH01000002">
    <property type="protein sequence ID" value="TQV70033.1"/>
    <property type="molecule type" value="Genomic_DNA"/>
</dbReference>
<evidence type="ECO:0000313" key="3">
    <source>
        <dbReference type="Proteomes" id="UP000315816"/>
    </source>
</evidence>
<comment type="caution">
    <text evidence="2">The sequence shown here is derived from an EMBL/GenBank/DDBJ whole genome shotgun (WGS) entry which is preliminary data.</text>
</comment>
<dbReference type="AlphaFoldDB" id="A0A545SYJ7"/>
<name>A0A545SYJ7_9RHOB</name>
<keyword evidence="1" id="KW-1133">Transmembrane helix</keyword>
<sequence>MVKAGVPHQRAIAKHPQIAVAHFARPSVIPAVNTAYKHVSRKRELKMRKLVVIAVVLAALWAGYWFIGARGVETAFTTWIEDRRSEGWVSQADDISTKGFPSRFDTIFTGLELADPDTGLAWRADEFQILALSYQPNHVIAVWPGKQVISSPVQNISFTADTFKGSLVFDASTDLPLDRSSIVIDNLSMQSTGGWTAGLESGQIATRKSSVAPNRHDIHFEATGLLPASSFIQSFAGGDLLPPVFERALLKGSVDFTKPWDRHAIEDARPQITRIEISEFDAKWGELGLKAVGTVDVDPRGIPEGEVAIKAKNWRKMIKIAEASGAIAPELVSSVTRALEFVAGLSGNSKSLDVTLRLSGGAVFLGPIPIGSAPIIKIR</sequence>
<feature type="transmembrane region" description="Helical" evidence="1">
    <location>
        <begin position="50"/>
        <end position="67"/>
    </location>
</feature>